<dbReference type="OMA" id="ESEVCAY"/>
<dbReference type="PANTHER" id="PTHR15272">
    <property type="entry name" value="CHROMATIN ASSEMBLY FACTOR 1 SUBUNIT A CAF-1 SUBUNIT A"/>
    <property type="match status" value="1"/>
</dbReference>
<dbReference type="GO" id="GO:0006334">
    <property type="term" value="P:nucleosome assembly"/>
    <property type="evidence" value="ECO:0007669"/>
    <property type="project" value="TreeGrafter"/>
</dbReference>
<protein>
    <submittedName>
        <fullName evidence="7">Putative chromatin assembly factor 1 subunit a protein</fullName>
    </submittedName>
</protein>
<feature type="region of interest" description="Disordered" evidence="5">
    <location>
        <begin position="1"/>
        <end position="109"/>
    </location>
</feature>
<accession>M7T144</accession>
<dbReference type="HOGENOM" id="CLU_677979_0_0_1"/>
<dbReference type="EMBL" id="KB707209">
    <property type="protein sequence ID" value="EMR63541.1"/>
    <property type="molecule type" value="Genomic_DNA"/>
</dbReference>
<feature type="compositionally biased region" description="Low complexity" evidence="5">
    <location>
        <begin position="1"/>
        <end position="10"/>
    </location>
</feature>
<comment type="subcellular location">
    <subcellularLocation>
        <location evidence="1">Nucleus</location>
    </subcellularLocation>
</comment>
<feature type="domain" description="Chromatin assembly factor 1 subunit A dimerization" evidence="6">
    <location>
        <begin position="271"/>
        <end position="344"/>
    </location>
</feature>
<evidence type="ECO:0000313" key="7">
    <source>
        <dbReference type="EMBL" id="EMR63541.1"/>
    </source>
</evidence>
<dbReference type="Pfam" id="PF12253">
    <property type="entry name" value="CAF1A_dimeriz"/>
    <property type="match status" value="1"/>
</dbReference>
<organism evidence="7 8">
    <name type="scientific">Eutypa lata (strain UCR-EL1)</name>
    <name type="common">Grapevine dieback disease fungus</name>
    <name type="synonym">Eutypa armeniacae</name>
    <dbReference type="NCBI Taxonomy" id="1287681"/>
    <lineage>
        <taxon>Eukaryota</taxon>
        <taxon>Fungi</taxon>
        <taxon>Dikarya</taxon>
        <taxon>Ascomycota</taxon>
        <taxon>Pezizomycotina</taxon>
        <taxon>Sordariomycetes</taxon>
        <taxon>Xylariomycetidae</taxon>
        <taxon>Xylariales</taxon>
        <taxon>Diatrypaceae</taxon>
        <taxon>Eutypa</taxon>
    </lineage>
</organism>
<keyword evidence="3" id="KW-0234">DNA repair</keyword>
<reference evidence="8" key="1">
    <citation type="journal article" date="2013" name="Genome Announc.">
        <title>Draft genome sequence of the grapevine dieback fungus Eutypa lata UCR-EL1.</title>
        <authorList>
            <person name="Blanco-Ulate B."/>
            <person name="Rolshausen P.E."/>
            <person name="Cantu D."/>
        </authorList>
    </citation>
    <scope>NUCLEOTIDE SEQUENCE [LARGE SCALE GENOMIC DNA]</scope>
    <source>
        <strain evidence="8">UCR-EL1</strain>
    </source>
</reference>
<name>M7T144_EUTLA</name>
<proteinExistence type="predicted"/>
<keyword evidence="2" id="KW-0227">DNA damage</keyword>
<dbReference type="OrthoDB" id="79480at2759"/>
<dbReference type="GO" id="GO:0006281">
    <property type="term" value="P:DNA repair"/>
    <property type="evidence" value="ECO:0007669"/>
    <property type="project" value="UniProtKB-KW"/>
</dbReference>
<evidence type="ECO:0000256" key="4">
    <source>
        <dbReference type="ARBA" id="ARBA00023242"/>
    </source>
</evidence>
<dbReference type="PANTHER" id="PTHR15272:SF0">
    <property type="entry name" value="CHROMATIN ASSEMBLY FACTOR 1 SUBUNIT A"/>
    <property type="match status" value="1"/>
</dbReference>
<feature type="compositionally biased region" description="Low complexity" evidence="5">
    <location>
        <begin position="21"/>
        <end position="32"/>
    </location>
</feature>
<evidence type="ECO:0000256" key="1">
    <source>
        <dbReference type="ARBA" id="ARBA00004123"/>
    </source>
</evidence>
<dbReference type="KEGG" id="ela:UCREL1_9516"/>
<dbReference type="GO" id="GO:0005634">
    <property type="term" value="C:nucleus"/>
    <property type="evidence" value="ECO:0007669"/>
    <property type="project" value="UniProtKB-SubCell"/>
</dbReference>
<keyword evidence="4" id="KW-0539">Nucleus</keyword>
<keyword evidence="8" id="KW-1185">Reference proteome</keyword>
<dbReference type="GO" id="GO:0033186">
    <property type="term" value="C:CAF-1 complex"/>
    <property type="evidence" value="ECO:0007669"/>
    <property type="project" value="TreeGrafter"/>
</dbReference>
<feature type="compositionally biased region" description="Basic and acidic residues" evidence="5">
    <location>
        <begin position="37"/>
        <end position="104"/>
    </location>
</feature>
<dbReference type="AlphaFoldDB" id="M7T144"/>
<gene>
    <name evidence="7" type="ORF">UCREL1_9516</name>
</gene>
<evidence type="ECO:0000313" key="8">
    <source>
        <dbReference type="Proteomes" id="UP000012174"/>
    </source>
</evidence>
<evidence type="ECO:0000256" key="2">
    <source>
        <dbReference type="ARBA" id="ARBA00022763"/>
    </source>
</evidence>
<evidence type="ECO:0000259" key="6">
    <source>
        <dbReference type="Pfam" id="PF12253"/>
    </source>
</evidence>
<feature type="compositionally biased region" description="Pro residues" evidence="5">
    <location>
        <begin position="11"/>
        <end position="20"/>
    </location>
</feature>
<dbReference type="eggNOG" id="KOG4364">
    <property type="taxonomic scope" value="Eukaryota"/>
</dbReference>
<sequence>MTLTQTSPSAQPNPPAPSAMPPTSNSKTTAATKAKRKTAEELEKERAEKKQKKDEREAEKAERARINAEKEAVKKAKAAEKAKLEAEKEALRRKKDEEEQAVIKKKEKQQNLMASFLKRAPATPVKKSVNPESFEISAESVNPATHKETESEVCAYDRQFKPFFVKPGVKLAPTAFEMDEEAKETKSRILDEFVQKKRDEFNPRPFNPMETFQLNGLPHPRGIMPRCVKEAVEQVYGDSLTNTFGMAPVKTESQEEKLSTVQDKLNAVPMKYLSFFEDVRPPYFGTMTTRMICKTLRKLCVNPTRRTLNTVNYDYDSEAEWVEEEGEDLDDCEDDEEDDVDEELEDFLDDSEDALAANRPAFIGELQPASTGLCFENRKRLGPCTTLYKYKLEVLLGMSCKLTFTR</sequence>
<dbReference type="STRING" id="1287681.M7T144"/>
<dbReference type="Proteomes" id="UP000012174">
    <property type="component" value="Unassembled WGS sequence"/>
</dbReference>
<dbReference type="InterPro" id="IPR022043">
    <property type="entry name" value="CAF1A_DD"/>
</dbReference>
<evidence type="ECO:0000256" key="3">
    <source>
        <dbReference type="ARBA" id="ARBA00023204"/>
    </source>
</evidence>
<evidence type="ECO:0000256" key="5">
    <source>
        <dbReference type="SAM" id="MobiDB-lite"/>
    </source>
</evidence>